<dbReference type="Proteomes" id="UP000554235">
    <property type="component" value="Unassembled WGS sequence"/>
</dbReference>
<dbReference type="GO" id="GO:0016740">
    <property type="term" value="F:transferase activity"/>
    <property type="evidence" value="ECO:0007669"/>
    <property type="project" value="UniProtKB-KW"/>
</dbReference>
<dbReference type="Pfam" id="PF06916">
    <property type="entry name" value="FAM210A-B_dom"/>
    <property type="match status" value="1"/>
</dbReference>
<dbReference type="OrthoDB" id="426386at2759"/>
<accession>A0A8H4PLR1</accession>
<feature type="domain" description="DUF1279" evidence="1">
    <location>
        <begin position="108"/>
        <end position="257"/>
    </location>
</feature>
<dbReference type="PANTHER" id="PTHR21377">
    <property type="entry name" value="PROTEIN FAM210B, MITOCHONDRIAL"/>
    <property type="match status" value="1"/>
</dbReference>
<dbReference type="InterPro" id="IPR009688">
    <property type="entry name" value="FAM210A/B-like_dom"/>
</dbReference>
<sequence length="275" mass="31453">MLRQPLRGVRAPIRAFNKSAQQVAWQGTWRRLFTSQAGDKTSRQVWRWRTGPWEGMMARLRSTRFGSTTTPGMLQGVLRRGFRFTARRKEAKGPVVGEAEEPKSLTARLKKLTKEYGWATVGVYFGLSVLDFPFCFLFVRIVGAETIGEILPRIHPVTRLGRLDVCKVEHYIVSSFKQMIPESVRETWRQYWQSFRKAEAQALGDDDISDKMEMATWGVEKAEERNRADATTQLALAYAIHKSFIFLRVPLTAAVTPKVVKVLRSWGWKIGKKSG</sequence>
<keyword evidence="3" id="KW-1185">Reference proteome</keyword>
<keyword evidence="2" id="KW-0808">Transferase</keyword>
<evidence type="ECO:0000313" key="2">
    <source>
        <dbReference type="EMBL" id="KAF4471062.1"/>
    </source>
</evidence>
<reference evidence="2 3" key="1">
    <citation type="submission" date="2020-01" db="EMBL/GenBank/DDBJ databases">
        <title>Identification and distribution of gene clusters putatively required for synthesis of sphingolipid metabolism inhibitors in phylogenetically diverse species of the filamentous fungus Fusarium.</title>
        <authorList>
            <person name="Kim H.-S."/>
            <person name="Busman M."/>
            <person name="Brown D.W."/>
            <person name="Divon H."/>
            <person name="Uhlig S."/>
            <person name="Proctor R.H."/>
        </authorList>
    </citation>
    <scope>NUCLEOTIDE SEQUENCE [LARGE SCALE GENOMIC DNA]</scope>
    <source>
        <strain evidence="2 3">NRRL 20459</strain>
    </source>
</reference>
<dbReference type="PANTHER" id="PTHR21377:SF0">
    <property type="entry name" value="PROTEIN FAM210B, MITOCHONDRIAL"/>
    <property type="match status" value="1"/>
</dbReference>
<dbReference type="AlphaFoldDB" id="A0A8H4PLR1"/>
<organism evidence="2 3">
    <name type="scientific">Fusarium albosuccineum</name>
    <dbReference type="NCBI Taxonomy" id="1237068"/>
    <lineage>
        <taxon>Eukaryota</taxon>
        <taxon>Fungi</taxon>
        <taxon>Dikarya</taxon>
        <taxon>Ascomycota</taxon>
        <taxon>Pezizomycotina</taxon>
        <taxon>Sordariomycetes</taxon>
        <taxon>Hypocreomycetidae</taxon>
        <taxon>Hypocreales</taxon>
        <taxon>Nectriaceae</taxon>
        <taxon>Fusarium</taxon>
        <taxon>Fusarium decemcellulare species complex</taxon>
    </lineage>
</organism>
<comment type="caution">
    <text evidence="2">The sequence shown here is derived from an EMBL/GenBank/DDBJ whole genome shotgun (WGS) entry which is preliminary data.</text>
</comment>
<dbReference type="EMBL" id="JAADYS010000255">
    <property type="protein sequence ID" value="KAF4471062.1"/>
    <property type="molecule type" value="Genomic_DNA"/>
</dbReference>
<evidence type="ECO:0000259" key="1">
    <source>
        <dbReference type="Pfam" id="PF06916"/>
    </source>
</evidence>
<proteinExistence type="predicted"/>
<protein>
    <submittedName>
        <fullName evidence="2">N-acetyltransferase NAT2</fullName>
    </submittedName>
</protein>
<dbReference type="GO" id="GO:0005739">
    <property type="term" value="C:mitochondrion"/>
    <property type="evidence" value="ECO:0007669"/>
    <property type="project" value="TreeGrafter"/>
</dbReference>
<name>A0A8H4PLR1_9HYPO</name>
<gene>
    <name evidence="2" type="ORF">FALBO_2020</name>
</gene>
<dbReference type="InterPro" id="IPR045866">
    <property type="entry name" value="FAM210A/B-like"/>
</dbReference>
<evidence type="ECO:0000313" key="3">
    <source>
        <dbReference type="Proteomes" id="UP000554235"/>
    </source>
</evidence>